<organism evidence="4 5">
    <name type="scientific">Kitasatospora aureofaciens</name>
    <name type="common">Streptomyces aureofaciens</name>
    <dbReference type="NCBI Taxonomy" id="1894"/>
    <lineage>
        <taxon>Bacteria</taxon>
        <taxon>Bacillati</taxon>
        <taxon>Actinomycetota</taxon>
        <taxon>Actinomycetes</taxon>
        <taxon>Kitasatosporales</taxon>
        <taxon>Streptomycetaceae</taxon>
        <taxon>Kitasatospora</taxon>
    </lineage>
</organism>
<reference evidence="3" key="5">
    <citation type="submission" date="2020-09" db="EMBL/GenBank/DDBJ databases">
        <authorList>
            <person name="Sun Q."/>
            <person name="Ohkuma M."/>
        </authorList>
    </citation>
    <scope>NUCLEOTIDE SEQUENCE</scope>
    <source>
        <strain evidence="3">JCM 4434</strain>
    </source>
</reference>
<dbReference type="PANTHER" id="PTHR34069">
    <property type="entry name" value="3-OXOACYL-[ACYL-CARRIER-PROTEIN] SYNTHASE 3"/>
    <property type="match status" value="1"/>
</dbReference>
<keyword evidence="1" id="KW-0963">Cytoplasm</keyword>
<dbReference type="RefSeq" id="WP_030279085.1">
    <property type="nucleotide sequence ID" value="NZ_BMUB01000001.1"/>
</dbReference>
<dbReference type="GO" id="GO:0006633">
    <property type="term" value="P:fatty acid biosynthetic process"/>
    <property type="evidence" value="ECO:0007669"/>
    <property type="project" value="InterPro"/>
</dbReference>
<dbReference type="GO" id="GO:0044550">
    <property type="term" value="P:secondary metabolite biosynthetic process"/>
    <property type="evidence" value="ECO:0007669"/>
    <property type="project" value="TreeGrafter"/>
</dbReference>
<reference evidence="4 5" key="2">
    <citation type="submission" date="2014-07" db="EMBL/GenBank/DDBJ databases">
        <authorList>
            <person name="Zhang J.E."/>
            <person name="Yang H."/>
            <person name="Guo J."/>
            <person name="Deng Z."/>
            <person name="Luo H."/>
            <person name="Luo M."/>
            <person name="Zhao B."/>
        </authorList>
    </citation>
    <scope>NUCLEOTIDE SEQUENCE [LARGE SCALE GENOMIC DNA]</scope>
    <source>
        <strain evidence="4">ATCC 10762</strain>
        <strain evidence="5">ATCC 10762 / DSM 40127 / CCM 3239 / JCM 4008 / LMG 5968 / NBRC 12843 / NCIMB 8234 / A-377</strain>
    </source>
</reference>
<accession>A0A8H9LGN6</accession>
<sequence>MSVLQAPRYVLGEEELDHTEVECLAERAAELKMVPRAALWGWGSVRRTGRGLAELAIDSGTATLRAAGVDPAEVDALILCSTRFPGGPRTHGRFVERILTGTGLERAAFLGITLNRCTNLLVALDTAHALVAAGRHRRILVVTTDRIEDEKERMESFALFSDGAASCLVSAGTTVGDTAGAGTGLGAHYRIRSTAGAQEAAALDWSHEISADLAREANGRLLAPLDLALDQVDGLLHANLFLPLVTMKERQAGFTARQLYTANITRIGHCFAADPLINLADQERAGLLRDGGHYLAAVSVPGSRVAVLLQRDGG</sequence>
<dbReference type="InterPro" id="IPR016039">
    <property type="entry name" value="Thiolase-like"/>
</dbReference>
<keyword evidence="5" id="KW-1185">Reference proteome</keyword>
<evidence type="ECO:0000313" key="3">
    <source>
        <dbReference type="EMBL" id="GGU57085.1"/>
    </source>
</evidence>
<dbReference type="SUPFAM" id="SSF53901">
    <property type="entry name" value="Thiolase-like"/>
    <property type="match status" value="1"/>
</dbReference>
<dbReference type="Proteomes" id="UP000037395">
    <property type="component" value="Unassembled WGS sequence"/>
</dbReference>
<protein>
    <submittedName>
        <fullName evidence="4">3-oxoacyl-ACP synthase</fullName>
    </submittedName>
</protein>
<evidence type="ECO:0000313" key="5">
    <source>
        <dbReference type="Proteomes" id="UP000037395"/>
    </source>
</evidence>
<gene>
    <name evidence="3" type="ORF">GCM10010502_04450</name>
    <name evidence="4" type="ORF">HS99_0040050</name>
</gene>
<evidence type="ECO:0000256" key="1">
    <source>
        <dbReference type="ARBA" id="ARBA00022490"/>
    </source>
</evidence>
<comment type="caution">
    <text evidence="4">The sequence shown here is derived from an EMBL/GenBank/DDBJ whole genome shotgun (WGS) entry which is preliminary data.</text>
</comment>
<dbReference type="Proteomes" id="UP000610124">
    <property type="component" value="Unassembled WGS sequence"/>
</dbReference>
<evidence type="ECO:0000259" key="2">
    <source>
        <dbReference type="Pfam" id="PF08545"/>
    </source>
</evidence>
<reference evidence="5" key="3">
    <citation type="submission" date="2016-08" db="EMBL/GenBank/DDBJ databases">
        <title>Sequencing, assembly and comparative genomics of S. aureofaciens ATCC 10762.</title>
        <authorList>
            <person name="Gradnigo J.S."/>
            <person name="Johnson N."/>
            <person name="Somerville G.A."/>
        </authorList>
    </citation>
    <scope>NUCLEOTIDE SEQUENCE [LARGE SCALE GENOMIC DNA]</scope>
    <source>
        <strain evidence="5">ATCC 10762 / DSM 40127 / CCM 3239 / JCM 4008 / LMG 5968 / NBRC 12843 / NCIMB 8234 / A-377</strain>
    </source>
</reference>
<evidence type="ECO:0000313" key="4">
    <source>
        <dbReference type="EMBL" id="OEV32576.1"/>
    </source>
</evidence>
<dbReference type="Pfam" id="PF08545">
    <property type="entry name" value="ACP_syn_III"/>
    <property type="match status" value="1"/>
</dbReference>
<dbReference type="InterPro" id="IPR013751">
    <property type="entry name" value="ACP_syn_III_N"/>
</dbReference>
<name>A0A1E7MVX3_KITAU</name>
<dbReference type="PANTHER" id="PTHR34069:SF2">
    <property type="entry name" value="BETA-KETOACYL-[ACYL-CARRIER-PROTEIN] SYNTHASE III"/>
    <property type="match status" value="1"/>
</dbReference>
<proteinExistence type="predicted"/>
<dbReference type="EMBL" id="BMUB01000001">
    <property type="protein sequence ID" value="GGU57085.1"/>
    <property type="molecule type" value="Genomic_DNA"/>
</dbReference>
<dbReference type="GeneID" id="97483634"/>
<dbReference type="GO" id="GO:0004315">
    <property type="term" value="F:3-oxoacyl-[acyl-carrier-protein] synthase activity"/>
    <property type="evidence" value="ECO:0007669"/>
    <property type="project" value="InterPro"/>
</dbReference>
<dbReference type="Gene3D" id="3.40.47.10">
    <property type="match status" value="2"/>
</dbReference>
<dbReference type="AlphaFoldDB" id="A0A1E7MVX3"/>
<accession>A0A1E7MVX3</accession>
<reference evidence="4" key="4">
    <citation type="submission" date="2016-08" db="EMBL/GenBank/DDBJ databases">
        <title>Sequencing, Assembly and Comparative Genomics of S. aureofaciens ATCC 10762.</title>
        <authorList>
            <person name="Gradnigo J.S."/>
            <person name="Johnson N."/>
            <person name="Somerville G.A."/>
        </authorList>
    </citation>
    <scope>NUCLEOTIDE SEQUENCE [LARGE SCALE GENOMIC DNA]</scope>
    <source>
        <strain evidence="4">ATCC 10762</strain>
    </source>
</reference>
<dbReference type="OrthoDB" id="2636646at2"/>
<reference evidence="3" key="1">
    <citation type="journal article" date="2014" name="Int. J. Syst. Evol. Microbiol.">
        <title>Complete genome sequence of Corynebacterium casei LMG S-19264T (=DSM 44701T), isolated from a smear-ripened cheese.</title>
        <authorList>
            <consortium name="US DOE Joint Genome Institute (JGI-PGF)"/>
            <person name="Walter F."/>
            <person name="Albersmeier A."/>
            <person name="Kalinowski J."/>
            <person name="Ruckert C."/>
        </authorList>
    </citation>
    <scope>NUCLEOTIDE SEQUENCE</scope>
    <source>
        <strain evidence="3">JCM 4434</strain>
    </source>
</reference>
<dbReference type="EMBL" id="JPRF03000088">
    <property type="protein sequence ID" value="OEV32576.1"/>
    <property type="molecule type" value="Genomic_DNA"/>
</dbReference>
<feature type="domain" description="Beta-ketoacyl-[acyl-carrier-protein] synthase III N-terminal" evidence="2">
    <location>
        <begin position="115"/>
        <end position="174"/>
    </location>
</feature>